<reference evidence="3" key="1">
    <citation type="submission" date="2008-03" db="EMBL/GenBank/DDBJ databases">
        <title>Complete sequence of chromosome of Beijerinckia indica subsp. indica ATCC 9039.</title>
        <authorList>
            <consortium name="US DOE Joint Genome Institute"/>
            <person name="Copeland A."/>
            <person name="Lucas S."/>
            <person name="Lapidus A."/>
            <person name="Glavina del Rio T."/>
            <person name="Dalin E."/>
            <person name="Tice H."/>
            <person name="Bruce D."/>
            <person name="Goodwin L."/>
            <person name="Pitluck S."/>
            <person name="LaButti K."/>
            <person name="Schmutz J."/>
            <person name="Larimer F."/>
            <person name="Land M."/>
            <person name="Hauser L."/>
            <person name="Kyrpides N."/>
            <person name="Mikhailova N."/>
            <person name="Dunfield P.F."/>
            <person name="Dedysh S.N."/>
            <person name="Liesack W."/>
            <person name="Saw J.H."/>
            <person name="Alam M."/>
            <person name="Chen Y."/>
            <person name="Murrell J.C."/>
            <person name="Richardson P."/>
        </authorList>
    </citation>
    <scope>NUCLEOTIDE SEQUENCE [LARGE SCALE GENOMIC DNA]</scope>
    <source>
        <strain evidence="3">ATCC 9039 / DSM 1715 / NCIMB 8712</strain>
    </source>
</reference>
<reference evidence="2 3" key="2">
    <citation type="journal article" date="2010" name="J. Bacteriol.">
        <title>Complete genome sequence of Beijerinckia indica subsp. indica.</title>
        <authorList>
            <person name="Tamas I."/>
            <person name="Dedysh S.N."/>
            <person name="Liesack W."/>
            <person name="Stott M.B."/>
            <person name="Alam M."/>
            <person name="Murrell J.C."/>
            <person name="Dunfield P.F."/>
        </authorList>
    </citation>
    <scope>NUCLEOTIDE SEQUENCE [LARGE SCALE GENOMIC DNA]</scope>
    <source>
        <strain evidence="3">ATCC 9039 / DSM 1715 / NCIMB 8712</strain>
    </source>
</reference>
<dbReference type="RefSeq" id="WP_012383084.1">
    <property type="nucleotide sequence ID" value="NC_010581.1"/>
</dbReference>
<dbReference type="eggNOG" id="ENOG5033C2T">
    <property type="taxonomic scope" value="Bacteria"/>
</dbReference>
<feature type="region of interest" description="Disordered" evidence="1">
    <location>
        <begin position="67"/>
        <end position="95"/>
    </location>
</feature>
<evidence type="ECO:0000256" key="1">
    <source>
        <dbReference type="SAM" id="MobiDB-lite"/>
    </source>
</evidence>
<gene>
    <name evidence="2" type="ordered locus">Bind_0067</name>
</gene>
<dbReference type="STRING" id="395963.Bind_0067"/>
<feature type="compositionally biased region" description="Basic residues" evidence="1">
    <location>
        <begin position="78"/>
        <end position="95"/>
    </location>
</feature>
<accession>B2IB26</accession>
<name>B2IB26_BEII9</name>
<sequence length="95" mass="10442">MKSNPWLRASFSALTLSVEASSVIALRMMKLVAGGKAAEREARRMVNEKIKANLNLGVKAMTGKLGSTPQSVIEKTSKHYNRKVRANKRRLSSGQ</sequence>
<protein>
    <submittedName>
        <fullName evidence="2">Uncharacterized protein</fullName>
    </submittedName>
</protein>
<dbReference type="HOGENOM" id="CLU_172301_1_0_5"/>
<organism evidence="2 3">
    <name type="scientific">Beijerinckia indica subsp. indica (strain ATCC 9039 / DSM 1715 / NCIMB 8712)</name>
    <dbReference type="NCBI Taxonomy" id="395963"/>
    <lineage>
        <taxon>Bacteria</taxon>
        <taxon>Pseudomonadati</taxon>
        <taxon>Pseudomonadota</taxon>
        <taxon>Alphaproteobacteria</taxon>
        <taxon>Hyphomicrobiales</taxon>
        <taxon>Beijerinckiaceae</taxon>
        <taxon>Beijerinckia</taxon>
    </lineage>
</organism>
<dbReference type="EMBL" id="CP001016">
    <property type="protein sequence ID" value="ACB93726.1"/>
    <property type="molecule type" value="Genomic_DNA"/>
</dbReference>
<dbReference type="Proteomes" id="UP000001695">
    <property type="component" value="Chromosome"/>
</dbReference>
<dbReference type="OrthoDB" id="8239638at2"/>
<dbReference type="AlphaFoldDB" id="B2IB26"/>
<proteinExistence type="predicted"/>
<keyword evidence="3" id="KW-1185">Reference proteome</keyword>
<evidence type="ECO:0000313" key="2">
    <source>
        <dbReference type="EMBL" id="ACB93726.1"/>
    </source>
</evidence>
<dbReference type="KEGG" id="bid:Bind_0067"/>
<evidence type="ECO:0000313" key="3">
    <source>
        <dbReference type="Proteomes" id="UP000001695"/>
    </source>
</evidence>